<dbReference type="EMBL" id="CP007217">
    <property type="protein sequence ID" value="AJR10242.1"/>
    <property type="molecule type" value="Genomic_DNA"/>
</dbReference>
<dbReference type="PANTHER" id="PTHR33495">
    <property type="entry name" value="ANTI-SIGMA FACTOR ANTAGONIST TM_1081-RELATED-RELATED"/>
    <property type="match status" value="1"/>
</dbReference>
<dbReference type="OMA" id="DCTNLDY"/>
<dbReference type="GO" id="GO:0043856">
    <property type="term" value="F:anti-sigma factor antagonist activity"/>
    <property type="evidence" value="ECO:0007669"/>
    <property type="project" value="InterPro"/>
</dbReference>
<evidence type="ECO:0000256" key="1">
    <source>
        <dbReference type="ARBA" id="ARBA00009013"/>
    </source>
</evidence>
<dbReference type="PATRIC" id="fig|83560.10.peg.146"/>
<dbReference type="NCBIfam" id="TIGR00377">
    <property type="entry name" value="ant_ant_sig"/>
    <property type="match status" value="1"/>
</dbReference>
<sequence>MEWIAREYNNIFIVSLKGDLDAVTVPALEEFLTKAIEKGRVNILLNMEKVFYMSSAGLRLILSLAKLTKNHSGKLCICCLRDEVADIIRVAGLDKVISIRKAEQESFSDF</sequence>
<dbReference type="AlphaFoldDB" id="A0A069ZWA5"/>
<protein>
    <recommendedName>
        <fullName evidence="2">Anti-sigma factor antagonist</fullName>
    </recommendedName>
</protein>
<name>A0A069ZWA5_CHLMR</name>
<accession>A0A069ZWA5</accession>
<dbReference type="STRING" id="83560.NC80_00755"/>
<dbReference type="KEGG" id="cmg:NC81_00770"/>
<dbReference type="SUPFAM" id="SSF52091">
    <property type="entry name" value="SpoIIaa-like"/>
    <property type="match status" value="1"/>
</dbReference>
<dbReference type="InterPro" id="IPR036513">
    <property type="entry name" value="STAS_dom_sf"/>
</dbReference>
<dbReference type="RefSeq" id="WP_010229518.1">
    <property type="nucleotide sequence ID" value="NZ_CP007217.1"/>
</dbReference>
<dbReference type="PANTHER" id="PTHR33495:SF14">
    <property type="entry name" value="ANTI-SIGMA FACTOR ANTAGONIST"/>
    <property type="match status" value="1"/>
</dbReference>
<dbReference type="KEGG" id="cmx:DNC_00770"/>
<dbReference type="Pfam" id="PF01740">
    <property type="entry name" value="STAS"/>
    <property type="match status" value="1"/>
</dbReference>
<gene>
    <name evidence="4" type="ORF">BD36_00805</name>
</gene>
<dbReference type="Proteomes" id="UP000260363">
    <property type="component" value="Chromosome"/>
</dbReference>
<dbReference type="PROSITE" id="PS50801">
    <property type="entry name" value="STAS"/>
    <property type="match status" value="1"/>
</dbReference>
<organism evidence="4 5">
    <name type="scientific">Chlamydia muridarum</name>
    <dbReference type="NCBI Taxonomy" id="83560"/>
    <lineage>
        <taxon>Bacteria</taxon>
        <taxon>Pseudomonadati</taxon>
        <taxon>Chlamydiota</taxon>
        <taxon>Chlamydiia</taxon>
        <taxon>Chlamydiales</taxon>
        <taxon>Chlamydiaceae</taxon>
        <taxon>Chlamydia/Chlamydophila group</taxon>
        <taxon>Chlamydia</taxon>
    </lineage>
</organism>
<evidence type="ECO:0000256" key="2">
    <source>
        <dbReference type="RuleBase" id="RU003749"/>
    </source>
</evidence>
<dbReference type="InterPro" id="IPR002645">
    <property type="entry name" value="STAS_dom"/>
</dbReference>
<dbReference type="KEGG" id="cmm:NC80_00755"/>
<proteinExistence type="inferred from homology"/>
<dbReference type="GeneID" id="1245680"/>
<evidence type="ECO:0000259" key="3">
    <source>
        <dbReference type="PROSITE" id="PS50801"/>
    </source>
</evidence>
<feature type="domain" description="STAS" evidence="3">
    <location>
        <begin position="1"/>
        <end position="110"/>
    </location>
</feature>
<reference evidence="4 5" key="1">
    <citation type="submission" date="2014-02" db="EMBL/GenBank/DDBJ databases">
        <authorList>
            <person name="Chen C."/>
            <person name="Conrad T.A."/>
            <person name="Zhou Z."/>
            <person name="Lai Z."/>
            <person name="Zhong G."/>
        </authorList>
    </citation>
    <scope>NUCLEOTIDE SEQUENCE [LARGE SCALE GENOMIC DNA]</scope>
    <source>
        <strain evidence="4 5">Nigg3-28</strain>
    </source>
</reference>
<dbReference type="Gene3D" id="3.30.750.24">
    <property type="entry name" value="STAS domain"/>
    <property type="match status" value="1"/>
</dbReference>
<evidence type="ECO:0000313" key="4">
    <source>
        <dbReference type="EMBL" id="AJR10242.1"/>
    </source>
</evidence>
<dbReference type="CDD" id="cd07043">
    <property type="entry name" value="STAS_anti-anti-sigma_factors"/>
    <property type="match status" value="1"/>
</dbReference>
<comment type="similarity">
    <text evidence="1 2">Belongs to the anti-sigma-factor antagonist family.</text>
</comment>
<dbReference type="InterPro" id="IPR003658">
    <property type="entry name" value="Anti-sigma_ant"/>
</dbReference>
<evidence type="ECO:0000313" key="5">
    <source>
        <dbReference type="Proteomes" id="UP000260363"/>
    </source>
</evidence>